<dbReference type="SUPFAM" id="SSF55469">
    <property type="entry name" value="FMN-dependent nitroreductase-like"/>
    <property type="match status" value="1"/>
</dbReference>
<dbReference type="EMBL" id="FODY01000011">
    <property type="protein sequence ID" value="SEP14699.1"/>
    <property type="molecule type" value="Genomic_DNA"/>
</dbReference>
<dbReference type="GO" id="GO:0046857">
    <property type="term" value="F:oxidoreductase activity, acting on other nitrogenous compounds as donors, with NAD or NADP as acceptor"/>
    <property type="evidence" value="ECO:0007669"/>
    <property type="project" value="TreeGrafter"/>
</dbReference>
<dbReference type="GO" id="GO:0046256">
    <property type="term" value="P:2,4,6-trinitrotoluene catabolic process"/>
    <property type="evidence" value="ECO:0007669"/>
    <property type="project" value="TreeGrafter"/>
</dbReference>
<dbReference type="GO" id="GO:0005829">
    <property type="term" value="C:cytosol"/>
    <property type="evidence" value="ECO:0007669"/>
    <property type="project" value="TreeGrafter"/>
</dbReference>
<name>A0A1H8VH29_9FIRM</name>
<evidence type="ECO:0000259" key="2">
    <source>
        <dbReference type="Pfam" id="PF00881"/>
    </source>
</evidence>
<gene>
    <name evidence="3" type="ORF">SAMN04490178_11187</name>
</gene>
<proteinExistence type="predicted"/>
<organism evidence="3 4">
    <name type="scientific">Propionispora vibrioides</name>
    <dbReference type="NCBI Taxonomy" id="112903"/>
    <lineage>
        <taxon>Bacteria</taxon>
        <taxon>Bacillati</taxon>
        <taxon>Bacillota</taxon>
        <taxon>Negativicutes</taxon>
        <taxon>Selenomonadales</taxon>
        <taxon>Sporomusaceae</taxon>
        <taxon>Propionispora</taxon>
    </lineage>
</organism>
<protein>
    <submittedName>
        <fullName evidence="3">Nitroreductase</fullName>
    </submittedName>
</protein>
<sequence>MNETIKTILTRRSTRSYKEDQLPDSDLELLINAAIHAPTGGNSQSWKFTVVQSKEKLWELNRLVRESFANLIVDENTYRSKRTGKIAAQQEAYNFYYHAPTLIIVSNDRAYSNAMADCSVAMENILLAATSLGLASCWINQLTWFCDDVNMRKALTDCGIPENYIVCGAVALGYSASNNDSLVPRKKPDVNIIR</sequence>
<dbReference type="Proteomes" id="UP000198847">
    <property type="component" value="Unassembled WGS sequence"/>
</dbReference>
<dbReference type="Gene3D" id="3.40.109.10">
    <property type="entry name" value="NADH Oxidase"/>
    <property type="match status" value="1"/>
</dbReference>
<dbReference type="InterPro" id="IPR050627">
    <property type="entry name" value="Nitroreductase/BluB"/>
</dbReference>
<reference evidence="3 4" key="1">
    <citation type="submission" date="2016-10" db="EMBL/GenBank/DDBJ databases">
        <authorList>
            <person name="de Groot N.N."/>
        </authorList>
    </citation>
    <scope>NUCLEOTIDE SEQUENCE [LARGE SCALE GENOMIC DNA]</scope>
    <source>
        <strain evidence="3 4">DSM 13305</strain>
    </source>
</reference>
<dbReference type="STRING" id="112903.SAMN04490178_11187"/>
<accession>A0A1H8VH29</accession>
<dbReference type="AlphaFoldDB" id="A0A1H8VH29"/>
<evidence type="ECO:0000313" key="4">
    <source>
        <dbReference type="Proteomes" id="UP000198847"/>
    </source>
</evidence>
<keyword evidence="4" id="KW-1185">Reference proteome</keyword>
<evidence type="ECO:0000256" key="1">
    <source>
        <dbReference type="ARBA" id="ARBA00023027"/>
    </source>
</evidence>
<dbReference type="OrthoDB" id="9812105at2"/>
<dbReference type="PANTHER" id="PTHR23026:SF125">
    <property type="entry name" value="OXYGEN-INSENSITIVE NAD(P)H NITROREDUCTASE"/>
    <property type="match status" value="1"/>
</dbReference>
<dbReference type="PANTHER" id="PTHR23026">
    <property type="entry name" value="NADPH NITROREDUCTASE"/>
    <property type="match status" value="1"/>
</dbReference>
<keyword evidence="1" id="KW-0520">NAD</keyword>
<dbReference type="RefSeq" id="WP_091746901.1">
    <property type="nucleotide sequence ID" value="NZ_FODY01000011.1"/>
</dbReference>
<evidence type="ECO:0000313" key="3">
    <source>
        <dbReference type="EMBL" id="SEP14699.1"/>
    </source>
</evidence>
<dbReference type="InterPro" id="IPR029479">
    <property type="entry name" value="Nitroreductase"/>
</dbReference>
<dbReference type="Pfam" id="PF00881">
    <property type="entry name" value="Nitroreductase"/>
    <property type="match status" value="1"/>
</dbReference>
<feature type="domain" description="Nitroreductase" evidence="2">
    <location>
        <begin position="8"/>
        <end position="174"/>
    </location>
</feature>
<dbReference type="InterPro" id="IPR000415">
    <property type="entry name" value="Nitroreductase-like"/>
</dbReference>